<feature type="signal peptide" evidence="2">
    <location>
        <begin position="1"/>
        <end position="22"/>
    </location>
</feature>
<dbReference type="AlphaFoldDB" id="A0A1I0GJ09"/>
<evidence type="ECO:0000313" key="3">
    <source>
        <dbReference type="EMBL" id="SET70334.1"/>
    </source>
</evidence>
<dbReference type="EMBL" id="FOHO01000008">
    <property type="protein sequence ID" value="SET70334.1"/>
    <property type="molecule type" value="Genomic_DNA"/>
</dbReference>
<dbReference type="NCBIfam" id="TIGR03370">
    <property type="entry name" value="VPLPA-CTERM"/>
    <property type="match status" value="1"/>
</dbReference>
<accession>A0A1I0GJ09</accession>
<keyword evidence="4" id="KW-1185">Reference proteome</keyword>
<keyword evidence="2" id="KW-0732">Signal</keyword>
<gene>
    <name evidence="3" type="ORF">SAMN04489858_108137</name>
</gene>
<feature type="chain" id="PRO_5011726803" evidence="2">
    <location>
        <begin position="23"/>
        <end position="216"/>
    </location>
</feature>
<dbReference type="RefSeq" id="WP_090735361.1">
    <property type="nucleotide sequence ID" value="NZ_FOHO01000008.1"/>
</dbReference>
<dbReference type="STRING" id="364199.SAMN04489858_108137"/>
<organism evidence="3 4">
    <name type="scientific">Paracoccus homiensis</name>
    <dbReference type="NCBI Taxonomy" id="364199"/>
    <lineage>
        <taxon>Bacteria</taxon>
        <taxon>Pseudomonadati</taxon>
        <taxon>Pseudomonadota</taxon>
        <taxon>Alphaproteobacteria</taxon>
        <taxon>Rhodobacterales</taxon>
        <taxon>Paracoccaceae</taxon>
        <taxon>Paracoccus</taxon>
    </lineage>
</organism>
<feature type="transmembrane region" description="Helical" evidence="1">
    <location>
        <begin position="190"/>
        <end position="208"/>
    </location>
</feature>
<dbReference type="Proteomes" id="UP000199180">
    <property type="component" value="Unassembled WGS sequence"/>
</dbReference>
<keyword evidence="1" id="KW-0812">Transmembrane</keyword>
<sequence>MRFGKFLAAAVAGVLVAGAASAATVVNGGFEDVSGLNKGGLNKGKYGIYESISGWTKATGGGIELQNNATLGNRDANSGNWYVELDSTRNSSMYQDITFSTAGVYAMSFFYAPRTKTPGDNGVSYSIANGSSELVSGLVDGVAPADWMKVTSGSFKVDAGDTLRLTFSAEGISNSLGGFIDDVSIAPVPLPASALLLMGALSGMGIAARRRKSRAA</sequence>
<dbReference type="Gene3D" id="2.60.120.260">
    <property type="entry name" value="Galactose-binding domain-like"/>
    <property type="match status" value="1"/>
</dbReference>
<keyword evidence="1" id="KW-1133">Transmembrane helix</keyword>
<evidence type="ECO:0000313" key="4">
    <source>
        <dbReference type="Proteomes" id="UP000199180"/>
    </source>
</evidence>
<dbReference type="InterPro" id="IPR022472">
    <property type="entry name" value="VPLPA-CTERM"/>
</dbReference>
<dbReference type="OrthoDB" id="7870719at2"/>
<protein>
    <submittedName>
        <fullName evidence="3">VPLPA-CTERM protein sorting domain-containing protein</fullName>
    </submittedName>
</protein>
<proteinExistence type="predicted"/>
<name>A0A1I0GJ09_9RHOB</name>
<reference evidence="3 4" key="1">
    <citation type="submission" date="2016-10" db="EMBL/GenBank/DDBJ databases">
        <authorList>
            <person name="de Groot N.N."/>
        </authorList>
    </citation>
    <scope>NUCLEOTIDE SEQUENCE [LARGE SCALE GENOMIC DNA]</scope>
    <source>
        <strain evidence="3 4">DSM 17862</strain>
    </source>
</reference>
<evidence type="ECO:0000256" key="2">
    <source>
        <dbReference type="SAM" id="SignalP"/>
    </source>
</evidence>
<evidence type="ECO:0000256" key="1">
    <source>
        <dbReference type="SAM" id="Phobius"/>
    </source>
</evidence>
<keyword evidence="1" id="KW-0472">Membrane</keyword>